<dbReference type="Proteomes" id="UP000077069">
    <property type="component" value="Unassembled WGS sequence"/>
</dbReference>
<evidence type="ECO:0000256" key="1">
    <source>
        <dbReference type="SAM" id="MobiDB-lite"/>
    </source>
</evidence>
<feature type="region of interest" description="Disordered" evidence="1">
    <location>
        <begin position="35"/>
        <end position="109"/>
    </location>
</feature>
<dbReference type="InParanoid" id="A0A177CXY0"/>
<name>A0A177CXY0_9PLEO</name>
<dbReference type="EMBL" id="KV441548">
    <property type="protein sequence ID" value="OAG12393.1"/>
    <property type="molecule type" value="Genomic_DNA"/>
</dbReference>
<accession>A0A177CXY0</accession>
<feature type="compositionally biased region" description="Basic and acidic residues" evidence="1">
    <location>
        <begin position="35"/>
        <end position="45"/>
    </location>
</feature>
<sequence length="150" mass="17174">MNNEAKTRRKEKSNIVGRSRVMTWEDIEIARAKRAEQEAAIEAKGKQKRGRKPKRSATTIEEPLGTTAESAEASRVVTAQDIMDSANGQRKYKRVRHEPEEATARVASKTVRLPQKRLRELQKCRRSDDGLQWRGLRRFLIKPSGTHVLI</sequence>
<dbReference type="AlphaFoldDB" id="A0A177CXY0"/>
<keyword evidence="3" id="KW-1185">Reference proteome</keyword>
<proteinExistence type="predicted"/>
<feature type="compositionally biased region" description="Basic residues" evidence="1">
    <location>
        <begin position="46"/>
        <end position="55"/>
    </location>
</feature>
<organism evidence="2 3">
    <name type="scientific">Paraphaeosphaeria sporulosa</name>
    <dbReference type="NCBI Taxonomy" id="1460663"/>
    <lineage>
        <taxon>Eukaryota</taxon>
        <taxon>Fungi</taxon>
        <taxon>Dikarya</taxon>
        <taxon>Ascomycota</taxon>
        <taxon>Pezizomycotina</taxon>
        <taxon>Dothideomycetes</taxon>
        <taxon>Pleosporomycetidae</taxon>
        <taxon>Pleosporales</taxon>
        <taxon>Massarineae</taxon>
        <taxon>Didymosphaeriaceae</taxon>
        <taxon>Paraphaeosphaeria</taxon>
    </lineage>
</organism>
<evidence type="ECO:0000313" key="3">
    <source>
        <dbReference type="Proteomes" id="UP000077069"/>
    </source>
</evidence>
<evidence type="ECO:0000313" key="2">
    <source>
        <dbReference type="EMBL" id="OAG12393.1"/>
    </source>
</evidence>
<reference evidence="2 3" key="1">
    <citation type="submission" date="2016-05" db="EMBL/GenBank/DDBJ databases">
        <title>Comparative analysis of secretome profiles of manganese(II)-oxidizing ascomycete fungi.</title>
        <authorList>
            <consortium name="DOE Joint Genome Institute"/>
            <person name="Zeiner C.A."/>
            <person name="Purvine S.O."/>
            <person name="Zink E.M."/>
            <person name="Wu S."/>
            <person name="Pasa-Tolic L."/>
            <person name="Chaput D.L."/>
            <person name="Haridas S."/>
            <person name="Grigoriev I.V."/>
            <person name="Santelli C.M."/>
            <person name="Hansel C.M."/>
        </authorList>
    </citation>
    <scope>NUCLEOTIDE SEQUENCE [LARGE SCALE GENOMIC DNA]</scope>
    <source>
        <strain evidence="2 3">AP3s5-JAC2a</strain>
    </source>
</reference>
<gene>
    <name evidence="2" type="ORF">CC84DRAFT_1226612</name>
</gene>
<dbReference type="RefSeq" id="XP_018042758.1">
    <property type="nucleotide sequence ID" value="XM_018183591.1"/>
</dbReference>
<dbReference type="GeneID" id="28767077"/>
<protein>
    <submittedName>
        <fullName evidence="2">Uncharacterized protein</fullName>
    </submittedName>
</protein>